<dbReference type="PANTHER" id="PTHR47534:SF2">
    <property type="entry name" value="KETOREDUCTASE (KR) DOMAIN-CONTAINING PROTEIN-RELATED"/>
    <property type="match status" value="1"/>
</dbReference>
<dbReference type="InterPro" id="IPR052228">
    <property type="entry name" value="Sec_Metab_Biosynth_Oxidored"/>
</dbReference>
<name>A0A3D8QIY3_9EURO</name>
<keyword evidence="3" id="KW-1185">Reference proteome</keyword>
<dbReference type="Gene3D" id="3.40.50.720">
    <property type="entry name" value="NAD(P)-binding Rossmann-like Domain"/>
    <property type="match status" value="1"/>
</dbReference>
<accession>A0A3D8QIY3</accession>
<evidence type="ECO:0000313" key="2">
    <source>
        <dbReference type="EMBL" id="RDW61782.1"/>
    </source>
</evidence>
<sequence>MVSLDKIKQANSTLKSYGPGLVGVFVGGTSGIGEATARSFVRHAVSPRIYLIGRNEAQASKIIADFKALNPESTTTFLKCEVSLLKNVDEVCTEIQKEEKVHVLLFTSGSMPSRKRDESAEGLDKTLALHYYARMRFIANLLPQLTAAASPIEGEGERQGETKPGLASAISVLEPGGEGEMIRDDLSLKTHYSLSNARTHAITMTRLSLSHLATSNPTVSFTHSFPGVVRTGIIRDMGLAVRLAIRALWVLARPWMVTVAESGERHLYAAVGLKSDGGAGTAGEKAHLVGADSEPRGNWGVLERYQAEGMGEVVWGHTEDVFREVCG</sequence>
<proteinExistence type="predicted"/>
<comment type="caution">
    <text evidence="2">The sequence shown here is derived from an EMBL/GenBank/DDBJ whole genome shotgun (WGS) entry which is preliminary data.</text>
</comment>
<evidence type="ECO:0000256" key="1">
    <source>
        <dbReference type="ARBA" id="ARBA00023002"/>
    </source>
</evidence>
<dbReference type="Proteomes" id="UP000256690">
    <property type="component" value="Unassembled WGS sequence"/>
</dbReference>
<keyword evidence="1" id="KW-0560">Oxidoreductase</keyword>
<dbReference type="EMBL" id="PVWQ01000016">
    <property type="protein sequence ID" value="RDW61782.1"/>
    <property type="molecule type" value="Genomic_DNA"/>
</dbReference>
<dbReference type="InterPro" id="IPR036291">
    <property type="entry name" value="NAD(P)-bd_dom_sf"/>
</dbReference>
<dbReference type="OrthoDB" id="2898509at2759"/>
<evidence type="ECO:0000313" key="3">
    <source>
        <dbReference type="Proteomes" id="UP000256690"/>
    </source>
</evidence>
<dbReference type="AlphaFoldDB" id="A0A3D8QIY3"/>
<reference evidence="2 3" key="1">
    <citation type="journal article" date="2018" name="IMA Fungus">
        <title>IMA Genome-F 9: Draft genome sequence of Annulohypoxylon stygium, Aspergillus mulundensis, Berkeleyomyces basicola (syn. Thielaviopsis basicola), Ceratocystis smalleyi, two Cercospora beticola strains, Coleophoma cylindrospora, Fusarium fracticaudum, Phialophora cf. hyalina, and Morchella septimelata.</title>
        <authorList>
            <person name="Wingfield B.D."/>
            <person name="Bills G.F."/>
            <person name="Dong Y."/>
            <person name="Huang W."/>
            <person name="Nel W.J."/>
            <person name="Swalarsk-Parry B.S."/>
            <person name="Vaghefi N."/>
            <person name="Wilken P.M."/>
            <person name="An Z."/>
            <person name="de Beer Z.W."/>
            <person name="De Vos L."/>
            <person name="Chen L."/>
            <person name="Duong T.A."/>
            <person name="Gao Y."/>
            <person name="Hammerbacher A."/>
            <person name="Kikkert J.R."/>
            <person name="Li Y."/>
            <person name="Li H."/>
            <person name="Li K."/>
            <person name="Li Q."/>
            <person name="Liu X."/>
            <person name="Ma X."/>
            <person name="Naidoo K."/>
            <person name="Pethybridge S.J."/>
            <person name="Sun J."/>
            <person name="Steenkamp E.T."/>
            <person name="van der Nest M.A."/>
            <person name="van Wyk S."/>
            <person name="Wingfield M.J."/>
            <person name="Xiong C."/>
            <person name="Yue Q."/>
            <person name="Zhang X."/>
        </authorList>
    </citation>
    <scope>NUCLEOTIDE SEQUENCE [LARGE SCALE GENOMIC DNA]</scope>
    <source>
        <strain evidence="2 3">DSM 5745</strain>
    </source>
</reference>
<dbReference type="GeneID" id="38120824"/>
<dbReference type="Pfam" id="PF00106">
    <property type="entry name" value="adh_short"/>
    <property type="match status" value="1"/>
</dbReference>
<dbReference type="SUPFAM" id="SSF51735">
    <property type="entry name" value="NAD(P)-binding Rossmann-fold domains"/>
    <property type="match status" value="1"/>
</dbReference>
<dbReference type="PANTHER" id="PTHR47534">
    <property type="entry name" value="YALI0E05731P"/>
    <property type="match status" value="1"/>
</dbReference>
<gene>
    <name evidence="2" type="ORF">DSM5745_10454</name>
</gene>
<dbReference type="GO" id="GO:0016491">
    <property type="term" value="F:oxidoreductase activity"/>
    <property type="evidence" value="ECO:0007669"/>
    <property type="project" value="UniProtKB-KW"/>
</dbReference>
<organism evidence="2 3">
    <name type="scientific">Aspergillus mulundensis</name>
    <dbReference type="NCBI Taxonomy" id="1810919"/>
    <lineage>
        <taxon>Eukaryota</taxon>
        <taxon>Fungi</taxon>
        <taxon>Dikarya</taxon>
        <taxon>Ascomycota</taxon>
        <taxon>Pezizomycotina</taxon>
        <taxon>Eurotiomycetes</taxon>
        <taxon>Eurotiomycetidae</taxon>
        <taxon>Eurotiales</taxon>
        <taxon>Aspergillaceae</taxon>
        <taxon>Aspergillus</taxon>
        <taxon>Aspergillus subgen. Nidulantes</taxon>
    </lineage>
</organism>
<protein>
    <submittedName>
        <fullName evidence="2">Uncharacterized protein</fullName>
    </submittedName>
</protein>
<dbReference type="InterPro" id="IPR002347">
    <property type="entry name" value="SDR_fam"/>
</dbReference>
<dbReference type="RefSeq" id="XP_026598913.1">
    <property type="nucleotide sequence ID" value="XM_026752470.1"/>
</dbReference>
<dbReference type="STRING" id="1810919.A0A3D8QIY3"/>